<evidence type="ECO:0000259" key="8">
    <source>
        <dbReference type="PROSITE" id="PS50850"/>
    </source>
</evidence>
<feature type="transmembrane region" description="Helical" evidence="7">
    <location>
        <begin position="163"/>
        <end position="180"/>
    </location>
</feature>
<sequence length="600" mass="64840">MARNNAVRAPAASRTASSGSFHAGAPIPTLGNIESSRRMMIRRQSTHRYHTFPTPPPKTPREQSSAEHFPHPDDSSNPTDDDHEQTPLPVKQLALLALLSLTEQTALNSIGPYLPQMVESFSDIPDAQTGLYVGILASAFALAQLSTNLLWGYLSDVVGRKPTMVLGTFMLSCCFVAFGFCRTYWQIVAVHVAMGMLNGNAAVVPTVLGEVTDRSNQSRAFTWLPVIYSLGGITGPALGGLLVGILGTRYPYLAPNLVSAALLLLSVFVVGIWFEETLETVQSDHTAWIPDWARKAWSWTRRRPEPRRDSWATRWPRRGSQIVVTTSDDEDDDDEDATEEQELLQPGLEDGSGAADDDAKSPNEPATWRQLLNRNTVLVLLTYLVFQLSNISFNSLYPIFADANPPTGRGLPPSKIGMSLSLAGVATIVFQGFLFQPLKTRLGNLGTYRIALLGLALSMALMPWIGYLDDEPSFGLGTGSTWLYTELGVVLIVKNICAVGGLSSVMLLITNCAPNHATLGTLNGIAQTLSAAGRSFGPFVSGALFTLSTRVHPKGEALAWGIFGGIALLGWLGSLAIRNRGLESDDWVGEEDGTDGEAEP</sequence>
<feature type="compositionally biased region" description="Basic residues" evidence="6">
    <location>
        <begin position="39"/>
        <end position="50"/>
    </location>
</feature>
<feature type="transmembrane region" description="Helical" evidence="7">
    <location>
        <begin position="252"/>
        <end position="274"/>
    </location>
</feature>
<name>A0AAD9HRU4_9PEZI</name>
<dbReference type="InterPro" id="IPR011701">
    <property type="entry name" value="MFS"/>
</dbReference>
<dbReference type="Gene3D" id="1.20.1250.20">
    <property type="entry name" value="MFS general substrate transporter like domains"/>
    <property type="match status" value="1"/>
</dbReference>
<evidence type="ECO:0000256" key="2">
    <source>
        <dbReference type="ARBA" id="ARBA00022448"/>
    </source>
</evidence>
<keyword evidence="4 7" id="KW-1133">Transmembrane helix</keyword>
<feature type="transmembrane region" description="Helical" evidence="7">
    <location>
        <begin position="131"/>
        <end position="151"/>
    </location>
</feature>
<evidence type="ECO:0000256" key="1">
    <source>
        <dbReference type="ARBA" id="ARBA00004141"/>
    </source>
</evidence>
<reference evidence="9" key="1">
    <citation type="submission" date="2021-06" db="EMBL/GenBank/DDBJ databases">
        <title>Comparative genomics, transcriptomics and evolutionary studies reveal genomic signatures of adaptation to plant cell wall in hemibiotrophic fungi.</title>
        <authorList>
            <consortium name="DOE Joint Genome Institute"/>
            <person name="Baroncelli R."/>
            <person name="Diaz J.F."/>
            <person name="Benocci T."/>
            <person name="Peng M."/>
            <person name="Battaglia E."/>
            <person name="Haridas S."/>
            <person name="Andreopoulos W."/>
            <person name="Labutti K."/>
            <person name="Pangilinan J."/>
            <person name="Floch G.L."/>
            <person name="Makela M.R."/>
            <person name="Henrissat B."/>
            <person name="Grigoriev I.V."/>
            <person name="Crouch J.A."/>
            <person name="De Vries R.P."/>
            <person name="Sukno S.A."/>
            <person name="Thon M.R."/>
        </authorList>
    </citation>
    <scope>NUCLEOTIDE SEQUENCE</scope>
    <source>
        <strain evidence="9">MAFF235873</strain>
    </source>
</reference>
<feature type="transmembrane region" description="Helical" evidence="7">
    <location>
        <begin position="557"/>
        <end position="577"/>
    </location>
</feature>
<dbReference type="GO" id="GO:0022857">
    <property type="term" value="F:transmembrane transporter activity"/>
    <property type="evidence" value="ECO:0007669"/>
    <property type="project" value="InterPro"/>
</dbReference>
<evidence type="ECO:0000256" key="7">
    <source>
        <dbReference type="SAM" id="Phobius"/>
    </source>
</evidence>
<evidence type="ECO:0000256" key="6">
    <source>
        <dbReference type="SAM" id="MobiDB-lite"/>
    </source>
</evidence>
<evidence type="ECO:0000313" key="10">
    <source>
        <dbReference type="Proteomes" id="UP001232148"/>
    </source>
</evidence>
<dbReference type="InterPro" id="IPR036259">
    <property type="entry name" value="MFS_trans_sf"/>
</dbReference>
<dbReference type="Proteomes" id="UP001232148">
    <property type="component" value="Unassembled WGS sequence"/>
</dbReference>
<feature type="compositionally biased region" description="Acidic residues" evidence="6">
    <location>
        <begin position="327"/>
        <end position="342"/>
    </location>
</feature>
<keyword evidence="5 7" id="KW-0472">Membrane</keyword>
<dbReference type="PROSITE" id="PS50850">
    <property type="entry name" value="MFS"/>
    <property type="match status" value="1"/>
</dbReference>
<feature type="transmembrane region" description="Helical" evidence="7">
    <location>
        <begin position="220"/>
        <end position="246"/>
    </location>
</feature>
<dbReference type="AlphaFoldDB" id="A0AAD9HRU4"/>
<evidence type="ECO:0000256" key="3">
    <source>
        <dbReference type="ARBA" id="ARBA00022692"/>
    </source>
</evidence>
<dbReference type="PANTHER" id="PTHR23504">
    <property type="entry name" value="MAJOR FACILITATOR SUPERFAMILY DOMAIN-CONTAINING PROTEIN 10"/>
    <property type="match status" value="1"/>
</dbReference>
<dbReference type="Pfam" id="PF07690">
    <property type="entry name" value="MFS_1"/>
    <property type="match status" value="1"/>
</dbReference>
<feature type="compositionally biased region" description="Basic and acidic residues" evidence="6">
    <location>
        <begin position="59"/>
        <end position="74"/>
    </location>
</feature>
<feature type="domain" description="Major facilitator superfamily (MFS) profile" evidence="8">
    <location>
        <begin position="92"/>
        <end position="582"/>
    </location>
</feature>
<evidence type="ECO:0000256" key="5">
    <source>
        <dbReference type="ARBA" id="ARBA00023136"/>
    </source>
</evidence>
<evidence type="ECO:0000313" key="9">
    <source>
        <dbReference type="EMBL" id="KAK2033813.1"/>
    </source>
</evidence>
<evidence type="ECO:0000256" key="4">
    <source>
        <dbReference type="ARBA" id="ARBA00022989"/>
    </source>
</evidence>
<dbReference type="InterPro" id="IPR020846">
    <property type="entry name" value="MFS_dom"/>
</dbReference>
<keyword evidence="10" id="KW-1185">Reference proteome</keyword>
<proteinExistence type="predicted"/>
<dbReference type="EMBL" id="MU842819">
    <property type="protein sequence ID" value="KAK2033813.1"/>
    <property type="molecule type" value="Genomic_DNA"/>
</dbReference>
<keyword evidence="2" id="KW-0813">Transport</keyword>
<feature type="transmembrane region" description="Helical" evidence="7">
    <location>
        <begin position="416"/>
        <end position="435"/>
    </location>
</feature>
<dbReference type="InterPro" id="IPR001958">
    <property type="entry name" value="Tet-R_TetA/multi-R_MdtG-like"/>
</dbReference>
<feature type="transmembrane region" description="Helical" evidence="7">
    <location>
        <begin position="377"/>
        <end position="396"/>
    </location>
</feature>
<gene>
    <name evidence="9" type="ORF">LX32DRAFT_580419</name>
</gene>
<feature type="transmembrane region" description="Helical" evidence="7">
    <location>
        <begin position="447"/>
        <end position="467"/>
    </location>
</feature>
<feature type="transmembrane region" description="Helical" evidence="7">
    <location>
        <begin position="487"/>
        <end position="509"/>
    </location>
</feature>
<dbReference type="GO" id="GO:0016020">
    <property type="term" value="C:membrane"/>
    <property type="evidence" value="ECO:0007669"/>
    <property type="project" value="UniProtKB-SubCell"/>
</dbReference>
<comment type="subcellular location">
    <subcellularLocation>
        <location evidence="1">Membrane</location>
        <topology evidence="1">Multi-pass membrane protein</topology>
    </subcellularLocation>
</comment>
<protein>
    <submittedName>
        <fullName evidence="9">Major facilitator superfamily transporter</fullName>
    </submittedName>
</protein>
<comment type="caution">
    <text evidence="9">The sequence shown here is derived from an EMBL/GenBank/DDBJ whole genome shotgun (WGS) entry which is preliminary data.</text>
</comment>
<accession>A0AAD9HRU4</accession>
<organism evidence="9 10">
    <name type="scientific">Colletotrichum zoysiae</name>
    <dbReference type="NCBI Taxonomy" id="1216348"/>
    <lineage>
        <taxon>Eukaryota</taxon>
        <taxon>Fungi</taxon>
        <taxon>Dikarya</taxon>
        <taxon>Ascomycota</taxon>
        <taxon>Pezizomycotina</taxon>
        <taxon>Sordariomycetes</taxon>
        <taxon>Hypocreomycetidae</taxon>
        <taxon>Glomerellales</taxon>
        <taxon>Glomerellaceae</taxon>
        <taxon>Colletotrichum</taxon>
        <taxon>Colletotrichum graminicola species complex</taxon>
    </lineage>
</organism>
<keyword evidence="3 7" id="KW-0812">Transmembrane</keyword>
<feature type="region of interest" description="Disordered" evidence="6">
    <location>
        <begin position="322"/>
        <end position="366"/>
    </location>
</feature>
<feature type="region of interest" description="Disordered" evidence="6">
    <location>
        <begin position="1"/>
        <end position="86"/>
    </location>
</feature>
<dbReference type="PANTHER" id="PTHR23504:SF39">
    <property type="entry name" value="TRANSPORTER, PUTATIVE (AFU_ORTHOLOGUE AFUA_6G03860)-RELATED"/>
    <property type="match status" value="1"/>
</dbReference>
<dbReference type="PRINTS" id="PR01035">
    <property type="entry name" value="TCRTETA"/>
</dbReference>
<dbReference type="SUPFAM" id="SSF103473">
    <property type="entry name" value="MFS general substrate transporter"/>
    <property type="match status" value="1"/>
</dbReference>